<keyword evidence="3" id="KW-1185">Reference proteome</keyword>
<comment type="caution">
    <text evidence="2">The sequence shown here is derived from an EMBL/GenBank/DDBJ whole genome shotgun (WGS) entry which is preliminary data.</text>
</comment>
<sequence>MFHICNWLIQVSTQHVPEGPPPAPFASLEHDAFASTGGGDEEGIEIVEGSVNGEDDGYSTDDVFIAGSKTQLQPRTPTRNRSFFDVDVLSRSQMSARRKNFLACYNIPQTPPSQLPSHSRHSHLGAVSPAPRRVNLRPYWKGEFERMGALLKDTQAKLHETEYQLRQAKEEIARLMEFGGDVHLGLEEIARQRAFMARVGEILSQGRFEGASGEDIAQE</sequence>
<keyword evidence="1" id="KW-0175">Coiled coil</keyword>
<reference evidence="2" key="1">
    <citation type="submission" date="2020-11" db="EMBL/GenBank/DDBJ databases">
        <authorList>
            <consortium name="DOE Joint Genome Institute"/>
            <person name="Ahrendt S."/>
            <person name="Riley R."/>
            <person name="Andreopoulos W."/>
            <person name="Labutti K."/>
            <person name="Pangilinan J."/>
            <person name="Ruiz-Duenas F.J."/>
            <person name="Barrasa J.M."/>
            <person name="Sanchez-Garcia M."/>
            <person name="Camarero S."/>
            <person name="Miyauchi S."/>
            <person name="Serrano A."/>
            <person name="Linde D."/>
            <person name="Babiker R."/>
            <person name="Drula E."/>
            <person name="Ayuso-Fernandez I."/>
            <person name="Pacheco R."/>
            <person name="Padilla G."/>
            <person name="Ferreira P."/>
            <person name="Barriuso J."/>
            <person name="Kellner H."/>
            <person name="Castanera R."/>
            <person name="Alfaro M."/>
            <person name="Ramirez L."/>
            <person name="Pisabarro A.G."/>
            <person name="Kuo A."/>
            <person name="Tritt A."/>
            <person name="Lipzen A."/>
            <person name="He G."/>
            <person name="Yan M."/>
            <person name="Ng V."/>
            <person name="Cullen D."/>
            <person name="Martin F."/>
            <person name="Rosso M.-N."/>
            <person name="Henrissat B."/>
            <person name="Hibbett D."/>
            <person name="Martinez A.T."/>
            <person name="Grigoriev I.V."/>
        </authorList>
    </citation>
    <scope>NUCLEOTIDE SEQUENCE</scope>
    <source>
        <strain evidence="2">CIRM-BRFM 674</strain>
    </source>
</reference>
<proteinExistence type="predicted"/>
<name>A0A9P5YUR1_9AGAR</name>
<dbReference type="EMBL" id="MU155353">
    <property type="protein sequence ID" value="KAF9474974.1"/>
    <property type="molecule type" value="Genomic_DNA"/>
</dbReference>
<gene>
    <name evidence="2" type="ORF">BDN70DRAFT_936265</name>
</gene>
<dbReference type="Proteomes" id="UP000807469">
    <property type="component" value="Unassembled WGS sequence"/>
</dbReference>
<dbReference type="OrthoDB" id="3100359at2759"/>
<evidence type="ECO:0000313" key="3">
    <source>
        <dbReference type="Proteomes" id="UP000807469"/>
    </source>
</evidence>
<dbReference type="AlphaFoldDB" id="A0A9P5YUR1"/>
<accession>A0A9P5YUR1</accession>
<protein>
    <submittedName>
        <fullName evidence="2">Uncharacterized protein</fullName>
    </submittedName>
</protein>
<evidence type="ECO:0000256" key="1">
    <source>
        <dbReference type="SAM" id="Coils"/>
    </source>
</evidence>
<organism evidence="2 3">
    <name type="scientific">Pholiota conissans</name>
    <dbReference type="NCBI Taxonomy" id="109636"/>
    <lineage>
        <taxon>Eukaryota</taxon>
        <taxon>Fungi</taxon>
        <taxon>Dikarya</taxon>
        <taxon>Basidiomycota</taxon>
        <taxon>Agaricomycotina</taxon>
        <taxon>Agaricomycetes</taxon>
        <taxon>Agaricomycetidae</taxon>
        <taxon>Agaricales</taxon>
        <taxon>Agaricineae</taxon>
        <taxon>Strophariaceae</taxon>
        <taxon>Pholiota</taxon>
    </lineage>
</organism>
<feature type="coiled-coil region" evidence="1">
    <location>
        <begin position="151"/>
        <end position="178"/>
    </location>
</feature>
<evidence type="ECO:0000313" key="2">
    <source>
        <dbReference type="EMBL" id="KAF9474974.1"/>
    </source>
</evidence>